<evidence type="ECO:0000256" key="1">
    <source>
        <dbReference type="ARBA" id="ARBA00004141"/>
    </source>
</evidence>
<dbReference type="Pfam" id="PF01699">
    <property type="entry name" value="Na_Ca_ex"/>
    <property type="match status" value="1"/>
</dbReference>
<proteinExistence type="predicted"/>
<dbReference type="AlphaFoldDB" id="A0A7S4S8N5"/>
<dbReference type="GO" id="GO:0016020">
    <property type="term" value="C:membrane"/>
    <property type="evidence" value="ECO:0007669"/>
    <property type="project" value="UniProtKB-SubCell"/>
</dbReference>
<keyword evidence="4 6" id="KW-1133">Transmembrane helix</keyword>
<keyword evidence="2" id="KW-0813">Transport</keyword>
<accession>A0A7S4S8N5</accession>
<dbReference type="PANTHER" id="PTHR12266:SF0">
    <property type="entry name" value="MITOCHONDRIAL SODIUM_CALCIUM EXCHANGER PROTEIN"/>
    <property type="match status" value="1"/>
</dbReference>
<dbReference type="InterPro" id="IPR004837">
    <property type="entry name" value="NaCa_Exmemb"/>
</dbReference>
<dbReference type="Gene3D" id="1.20.1420.30">
    <property type="entry name" value="NCX, central ion-binding region"/>
    <property type="match status" value="1"/>
</dbReference>
<feature type="transmembrane region" description="Helical" evidence="6">
    <location>
        <begin position="72"/>
        <end position="92"/>
    </location>
</feature>
<gene>
    <name evidence="8" type="ORF">DBRI00130_LOCUS31199</name>
</gene>
<evidence type="ECO:0000256" key="5">
    <source>
        <dbReference type="ARBA" id="ARBA00023136"/>
    </source>
</evidence>
<dbReference type="InterPro" id="IPR051359">
    <property type="entry name" value="CaCA_antiporter"/>
</dbReference>
<comment type="subcellular location">
    <subcellularLocation>
        <location evidence="1">Membrane</location>
        <topology evidence="1">Multi-pass membrane protein</topology>
    </subcellularLocation>
</comment>
<dbReference type="GO" id="GO:0008324">
    <property type="term" value="F:monoatomic cation transmembrane transporter activity"/>
    <property type="evidence" value="ECO:0007669"/>
    <property type="project" value="TreeGrafter"/>
</dbReference>
<evidence type="ECO:0000313" key="8">
    <source>
        <dbReference type="EMBL" id="CAE4638134.1"/>
    </source>
</evidence>
<dbReference type="EMBL" id="HBNS01040041">
    <property type="protein sequence ID" value="CAE4638134.1"/>
    <property type="molecule type" value="Transcribed_RNA"/>
</dbReference>
<dbReference type="PANTHER" id="PTHR12266">
    <property type="entry name" value="NA+/CA2+ K+ INDEPENDENT EXCHANGER"/>
    <property type="match status" value="1"/>
</dbReference>
<evidence type="ECO:0000259" key="7">
    <source>
        <dbReference type="Pfam" id="PF01699"/>
    </source>
</evidence>
<reference evidence="8" key="1">
    <citation type="submission" date="2021-01" db="EMBL/GenBank/DDBJ databases">
        <authorList>
            <person name="Corre E."/>
            <person name="Pelletier E."/>
            <person name="Niang G."/>
            <person name="Scheremetjew M."/>
            <person name="Finn R."/>
            <person name="Kale V."/>
            <person name="Holt S."/>
            <person name="Cochrane G."/>
            <person name="Meng A."/>
            <person name="Brown T."/>
            <person name="Cohen L."/>
        </authorList>
    </citation>
    <scope>NUCLEOTIDE SEQUENCE</scope>
    <source>
        <strain evidence="8">GSO104</strain>
    </source>
</reference>
<feature type="transmembrane region" description="Helical" evidence="6">
    <location>
        <begin position="101"/>
        <end position="118"/>
    </location>
</feature>
<feature type="domain" description="Sodium/calcium exchanger membrane region" evidence="7">
    <location>
        <begin position="1"/>
        <end position="116"/>
    </location>
</feature>
<sequence length="119" mass="12771">MGLTVLAVGNSMGDLSANVTMSRKGLANMAVTACFATPVFNLLMGLGIAFSIARKVMDTKQIYVELTPTLNVGFLFLFLNCALVMAFGLIFGREGIIPKQFGYLAITVYTTYVITSLSV</sequence>
<protein>
    <recommendedName>
        <fullName evidence="7">Sodium/calcium exchanger membrane region domain-containing protein</fullName>
    </recommendedName>
</protein>
<organism evidence="8">
    <name type="scientific">Ditylum brightwellii</name>
    <dbReference type="NCBI Taxonomy" id="49249"/>
    <lineage>
        <taxon>Eukaryota</taxon>
        <taxon>Sar</taxon>
        <taxon>Stramenopiles</taxon>
        <taxon>Ochrophyta</taxon>
        <taxon>Bacillariophyta</taxon>
        <taxon>Mediophyceae</taxon>
        <taxon>Lithodesmiophycidae</taxon>
        <taxon>Lithodesmiales</taxon>
        <taxon>Lithodesmiaceae</taxon>
        <taxon>Ditylum</taxon>
    </lineage>
</organism>
<keyword evidence="5 6" id="KW-0472">Membrane</keyword>
<evidence type="ECO:0000256" key="6">
    <source>
        <dbReference type="SAM" id="Phobius"/>
    </source>
</evidence>
<feature type="transmembrane region" description="Helical" evidence="6">
    <location>
        <begin position="30"/>
        <end position="52"/>
    </location>
</feature>
<evidence type="ECO:0000256" key="2">
    <source>
        <dbReference type="ARBA" id="ARBA00022448"/>
    </source>
</evidence>
<name>A0A7S4S8N5_9STRA</name>
<evidence type="ECO:0000256" key="4">
    <source>
        <dbReference type="ARBA" id="ARBA00022989"/>
    </source>
</evidence>
<dbReference type="InterPro" id="IPR044880">
    <property type="entry name" value="NCX_ion-bd_dom_sf"/>
</dbReference>
<evidence type="ECO:0000256" key="3">
    <source>
        <dbReference type="ARBA" id="ARBA00022692"/>
    </source>
</evidence>
<keyword evidence="3 6" id="KW-0812">Transmembrane</keyword>